<evidence type="ECO:0000313" key="4">
    <source>
        <dbReference type="Proteomes" id="UP001211907"/>
    </source>
</evidence>
<organism evidence="3 4">
    <name type="scientific">Physocladia obscura</name>
    <dbReference type="NCBI Taxonomy" id="109957"/>
    <lineage>
        <taxon>Eukaryota</taxon>
        <taxon>Fungi</taxon>
        <taxon>Fungi incertae sedis</taxon>
        <taxon>Chytridiomycota</taxon>
        <taxon>Chytridiomycota incertae sedis</taxon>
        <taxon>Chytridiomycetes</taxon>
        <taxon>Chytridiales</taxon>
        <taxon>Chytriomycetaceae</taxon>
        <taxon>Physocladia</taxon>
    </lineage>
</organism>
<evidence type="ECO:0000256" key="1">
    <source>
        <dbReference type="SAM" id="MobiDB-lite"/>
    </source>
</evidence>
<feature type="domain" description="Gag1-like clamp" evidence="2">
    <location>
        <begin position="68"/>
        <end position="157"/>
    </location>
</feature>
<sequence>MADTCADKGGDSHDHEFGSVGRDGVGVGESGTGTAASGVNARDTVGEIKDYGVGKKAEGALGDEGGVHGVNDWALRRALWTRGHAAYDNAADCTRDYKRHASVASIGPAQFDAVYANLVQGRRFSKPVPLSFIIGVLVLLQSHDLVMHGWKKEGLWEPPPLEPQFIPVRRYSNSDNDDGNLILREAIEKSFEW</sequence>
<proteinExistence type="predicted"/>
<dbReference type="InterPro" id="IPR025124">
    <property type="entry name" value="Gag1-like_clamp"/>
</dbReference>
<feature type="compositionally biased region" description="Basic and acidic residues" evidence="1">
    <location>
        <begin position="1"/>
        <end position="17"/>
    </location>
</feature>
<feature type="compositionally biased region" description="Gly residues" evidence="1">
    <location>
        <begin position="21"/>
        <end position="31"/>
    </location>
</feature>
<evidence type="ECO:0000313" key="3">
    <source>
        <dbReference type="EMBL" id="KAJ3095986.1"/>
    </source>
</evidence>
<dbReference type="Pfam" id="PF13259">
    <property type="entry name" value="clamp_Gag1-like"/>
    <property type="match status" value="1"/>
</dbReference>
<dbReference type="AlphaFoldDB" id="A0AAD5X7Y6"/>
<dbReference type="Proteomes" id="UP001211907">
    <property type="component" value="Unassembled WGS sequence"/>
</dbReference>
<keyword evidence="4" id="KW-1185">Reference proteome</keyword>
<feature type="region of interest" description="Disordered" evidence="1">
    <location>
        <begin position="1"/>
        <end position="39"/>
    </location>
</feature>
<protein>
    <recommendedName>
        <fullName evidence="2">Gag1-like clamp domain-containing protein</fullName>
    </recommendedName>
</protein>
<evidence type="ECO:0000259" key="2">
    <source>
        <dbReference type="Pfam" id="PF13259"/>
    </source>
</evidence>
<gene>
    <name evidence="3" type="ORF">HK100_005675</name>
</gene>
<accession>A0AAD5X7Y6</accession>
<dbReference type="EMBL" id="JADGJH010002643">
    <property type="protein sequence ID" value="KAJ3095986.1"/>
    <property type="molecule type" value="Genomic_DNA"/>
</dbReference>
<name>A0AAD5X7Y6_9FUNG</name>
<reference evidence="3" key="1">
    <citation type="submission" date="2020-05" db="EMBL/GenBank/DDBJ databases">
        <title>Phylogenomic resolution of chytrid fungi.</title>
        <authorList>
            <person name="Stajich J.E."/>
            <person name="Amses K."/>
            <person name="Simmons R."/>
            <person name="Seto K."/>
            <person name="Myers J."/>
            <person name="Bonds A."/>
            <person name="Quandt C.A."/>
            <person name="Barry K."/>
            <person name="Liu P."/>
            <person name="Grigoriev I."/>
            <person name="Longcore J.E."/>
            <person name="James T.Y."/>
        </authorList>
    </citation>
    <scope>NUCLEOTIDE SEQUENCE</scope>
    <source>
        <strain evidence="3">JEL0513</strain>
    </source>
</reference>
<comment type="caution">
    <text evidence="3">The sequence shown here is derived from an EMBL/GenBank/DDBJ whole genome shotgun (WGS) entry which is preliminary data.</text>
</comment>